<feature type="compositionally biased region" description="Basic and acidic residues" evidence="1">
    <location>
        <begin position="378"/>
        <end position="391"/>
    </location>
</feature>
<accession>A0A8K0T7Z6</accession>
<dbReference type="OrthoDB" id="2590867at2759"/>
<feature type="compositionally biased region" description="Basic and acidic residues" evidence="1">
    <location>
        <begin position="324"/>
        <end position="343"/>
    </location>
</feature>
<protein>
    <submittedName>
        <fullName evidence="2">Uncharacterized protein</fullName>
    </submittedName>
</protein>
<feature type="compositionally biased region" description="Basic and acidic residues" evidence="1">
    <location>
        <begin position="266"/>
        <end position="278"/>
    </location>
</feature>
<feature type="compositionally biased region" description="Low complexity" evidence="1">
    <location>
        <begin position="78"/>
        <end position="101"/>
    </location>
</feature>
<feature type="compositionally biased region" description="Polar residues" evidence="1">
    <location>
        <begin position="102"/>
        <end position="120"/>
    </location>
</feature>
<organism evidence="2 3">
    <name type="scientific">Plectosphaerella cucumerina</name>
    <dbReference type="NCBI Taxonomy" id="40658"/>
    <lineage>
        <taxon>Eukaryota</taxon>
        <taxon>Fungi</taxon>
        <taxon>Dikarya</taxon>
        <taxon>Ascomycota</taxon>
        <taxon>Pezizomycotina</taxon>
        <taxon>Sordariomycetes</taxon>
        <taxon>Hypocreomycetidae</taxon>
        <taxon>Glomerellales</taxon>
        <taxon>Plectosphaerellaceae</taxon>
        <taxon>Plectosphaerella</taxon>
    </lineage>
</organism>
<evidence type="ECO:0000313" key="3">
    <source>
        <dbReference type="Proteomes" id="UP000813385"/>
    </source>
</evidence>
<evidence type="ECO:0000256" key="1">
    <source>
        <dbReference type="SAM" id="MobiDB-lite"/>
    </source>
</evidence>
<feature type="compositionally biased region" description="Low complexity" evidence="1">
    <location>
        <begin position="289"/>
        <end position="323"/>
    </location>
</feature>
<feature type="compositionally biased region" description="Polar residues" evidence="1">
    <location>
        <begin position="345"/>
        <end position="359"/>
    </location>
</feature>
<evidence type="ECO:0000313" key="2">
    <source>
        <dbReference type="EMBL" id="KAH7357986.1"/>
    </source>
</evidence>
<dbReference type="PANTHER" id="PTHR39606:SF1">
    <property type="entry name" value="CELL SURFACE PROTEIN"/>
    <property type="match status" value="1"/>
</dbReference>
<dbReference type="EMBL" id="JAGPXD010000004">
    <property type="protein sequence ID" value="KAH7357986.1"/>
    <property type="molecule type" value="Genomic_DNA"/>
</dbReference>
<keyword evidence="3" id="KW-1185">Reference proteome</keyword>
<name>A0A8K0T7Z6_9PEZI</name>
<proteinExistence type="predicted"/>
<gene>
    <name evidence="2" type="ORF">B0T11DRAFT_299137</name>
</gene>
<reference evidence="2" key="1">
    <citation type="journal article" date="2021" name="Nat. Commun.">
        <title>Genetic determinants of endophytism in the Arabidopsis root mycobiome.</title>
        <authorList>
            <person name="Mesny F."/>
            <person name="Miyauchi S."/>
            <person name="Thiergart T."/>
            <person name="Pickel B."/>
            <person name="Atanasova L."/>
            <person name="Karlsson M."/>
            <person name="Huettel B."/>
            <person name="Barry K.W."/>
            <person name="Haridas S."/>
            <person name="Chen C."/>
            <person name="Bauer D."/>
            <person name="Andreopoulos W."/>
            <person name="Pangilinan J."/>
            <person name="LaButti K."/>
            <person name="Riley R."/>
            <person name="Lipzen A."/>
            <person name="Clum A."/>
            <person name="Drula E."/>
            <person name="Henrissat B."/>
            <person name="Kohler A."/>
            <person name="Grigoriev I.V."/>
            <person name="Martin F.M."/>
            <person name="Hacquard S."/>
        </authorList>
    </citation>
    <scope>NUCLEOTIDE SEQUENCE</scope>
    <source>
        <strain evidence="2">MPI-CAGE-AT-0016</strain>
    </source>
</reference>
<feature type="compositionally biased region" description="Basic and acidic residues" evidence="1">
    <location>
        <begin position="28"/>
        <end position="49"/>
    </location>
</feature>
<dbReference type="AlphaFoldDB" id="A0A8K0T7Z6"/>
<feature type="compositionally biased region" description="Low complexity" evidence="1">
    <location>
        <begin position="54"/>
        <end position="70"/>
    </location>
</feature>
<dbReference type="PANTHER" id="PTHR39606">
    <property type="entry name" value="SURFACE PROTEIN, PUTATIVE-RELATED"/>
    <property type="match status" value="1"/>
</dbReference>
<feature type="region of interest" description="Disordered" evidence="1">
    <location>
        <begin position="1"/>
        <end position="418"/>
    </location>
</feature>
<feature type="compositionally biased region" description="Basic and acidic residues" evidence="1">
    <location>
        <begin position="203"/>
        <end position="215"/>
    </location>
</feature>
<dbReference type="Proteomes" id="UP000813385">
    <property type="component" value="Unassembled WGS sequence"/>
</dbReference>
<feature type="compositionally biased region" description="Low complexity" evidence="1">
    <location>
        <begin position="231"/>
        <end position="256"/>
    </location>
</feature>
<comment type="caution">
    <text evidence="2">The sequence shown here is derived from an EMBL/GenBank/DDBJ whole genome shotgun (WGS) entry which is preliminary data.</text>
</comment>
<sequence length="418" mass="42550">MSGLIEKIKDAVHGDKHHSSSNDPASAKGHDSHAANKADPRIDSDRDGRANPLSGNTAGHSTTTGHSSGAGMSGLGSGTHYTGTTGHTTGHTAGHTTGSNTLGSSTHTSSNTGPHSSNLANKADPRVDSDRDHRANPASGVGATGGEFGSSRTTGTNEFGSTTRSGAEYGNTGNTGGLGSSNTAYGNTSTNAGPHDSNLLNKADPRVDSDRDHRANPTSGGLGSNTGAYGTTGSHNTHGTSGLGSSNTYGTSTNTGPHDSNIANKADPRVDSDRDHRANPTSGGLGSNTGAYGSSTTGTHTGTHTTGATGLNNPGPAPNTAGPHSKDILNKVDPRVDSDRDGSKTVGQDQTYARSNTTTAHRDPTDAAQVPPSVLAKHIGEPAVHHDDHTHDRARRNSATPYQEAHRGHQSNEFSLKL</sequence>
<feature type="compositionally biased region" description="Basic and acidic residues" evidence="1">
    <location>
        <begin position="1"/>
        <end position="20"/>
    </location>
</feature>
<feature type="compositionally biased region" description="Polar residues" evidence="1">
    <location>
        <begin position="150"/>
        <end position="165"/>
    </location>
</feature>
<feature type="compositionally biased region" description="Basic and acidic residues" evidence="1">
    <location>
        <begin position="123"/>
        <end position="135"/>
    </location>
</feature>